<feature type="domain" description="Methyltransferase" evidence="5">
    <location>
        <begin position="114"/>
        <end position="191"/>
    </location>
</feature>
<dbReference type="EC" id="2.1.1.297" evidence="4"/>
<evidence type="ECO:0000313" key="7">
    <source>
        <dbReference type="EMBL" id="MFC0206514.1"/>
    </source>
</evidence>
<accession>A0ABV6D1I7</accession>
<feature type="domain" description="Release factor glutamine methyltransferase N-terminal" evidence="6">
    <location>
        <begin position="10"/>
        <end position="76"/>
    </location>
</feature>
<dbReference type="HAMAP" id="MF_02126">
    <property type="entry name" value="RF_methyltr_PrmC"/>
    <property type="match status" value="1"/>
</dbReference>
<dbReference type="Pfam" id="PF17827">
    <property type="entry name" value="PrmC_N"/>
    <property type="match status" value="1"/>
</dbReference>
<proteinExistence type="inferred from homology"/>
<dbReference type="InterPro" id="IPR019874">
    <property type="entry name" value="RF_methyltr_PrmC"/>
</dbReference>
<dbReference type="PROSITE" id="PS00092">
    <property type="entry name" value="N6_MTASE"/>
    <property type="match status" value="1"/>
</dbReference>
<dbReference type="NCBIfam" id="TIGR00536">
    <property type="entry name" value="hemK_fam"/>
    <property type="match status" value="1"/>
</dbReference>
<dbReference type="NCBIfam" id="TIGR03534">
    <property type="entry name" value="RF_mod_PrmC"/>
    <property type="match status" value="1"/>
</dbReference>
<evidence type="ECO:0000313" key="8">
    <source>
        <dbReference type="Proteomes" id="UP001589798"/>
    </source>
</evidence>
<name>A0ABV6D1I7_9SPHN</name>
<comment type="caution">
    <text evidence="7">The sequence shown here is derived from an EMBL/GenBank/DDBJ whole genome shotgun (WGS) entry which is preliminary data.</text>
</comment>
<dbReference type="InterPro" id="IPR004556">
    <property type="entry name" value="HemK-like"/>
</dbReference>
<evidence type="ECO:0000259" key="5">
    <source>
        <dbReference type="Pfam" id="PF13847"/>
    </source>
</evidence>
<evidence type="ECO:0000256" key="3">
    <source>
        <dbReference type="ARBA" id="ARBA00022691"/>
    </source>
</evidence>
<keyword evidence="1 4" id="KW-0489">Methyltransferase</keyword>
<dbReference type="PANTHER" id="PTHR18895">
    <property type="entry name" value="HEMK METHYLTRANSFERASE"/>
    <property type="match status" value="1"/>
</dbReference>
<feature type="binding site" evidence="4">
    <location>
        <position position="171"/>
    </location>
    <ligand>
        <name>S-adenosyl-L-methionine</name>
        <dbReference type="ChEBI" id="CHEBI:59789"/>
    </ligand>
</feature>
<evidence type="ECO:0000256" key="1">
    <source>
        <dbReference type="ARBA" id="ARBA00022603"/>
    </source>
</evidence>
<reference evidence="7 8" key="1">
    <citation type="submission" date="2024-09" db="EMBL/GenBank/DDBJ databases">
        <authorList>
            <person name="Sun Q."/>
            <person name="Mori K."/>
        </authorList>
    </citation>
    <scope>NUCLEOTIDE SEQUENCE [LARGE SCALE GENOMIC DNA]</scope>
    <source>
        <strain evidence="7 8">CCM 7706</strain>
    </source>
</reference>
<dbReference type="EMBL" id="JBHLWK010000030">
    <property type="protein sequence ID" value="MFC0206514.1"/>
    <property type="molecule type" value="Genomic_DNA"/>
</dbReference>
<feature type="binding site" evidence="4">
    <location>
        <begin position="189"/>
        <end position="192"/>
    </location>
    <ligand>
        <name>substrate</name>
    </ligand>
</feature>
<comment type="similarity">
    <text evidence="4">Belongs to the protein N5-glutamine methyltransferase family. PrmC subfamily.</text>
</comment>
<feature type="binding site" evidence="4">
    <location>
        <begin position="119"/>
        <end position="123"/>
    </location>
    <ligand>
        <name>S-adenosyl-L-methionine</name>
        <dbReference type="ChEBI" id="CHEBI:59789"/>
    </ligand>
</feature>
<comment type="catalytic activity">
    <reaction evidence="4">
        <text>L-glutaminyl-[peptide chain release factor] + S-adenosyl-L-methionine = N(5)-methyl-L-glutaminyl-[peptide chain release factor] + S-adenosyl-L-homocysteine + H(+)</text>
        <dbReference type="Rhea" id="RHEA:42896"/>
        <dbReference type="Rhea" id="RHEA-COMP:10271"/>
        <dbReference type="Rhea" id="RHEA-COMP:10272"/>
        <dbReference type="ChEBI" id="CHEBI:15378"/>
        <dbReference type="ChEBI" id="CHEBI:30011"/>
        <dbReference type="ChEBI" id="CHEBI:57856"/>
        <dbReference type="ChEBI" id="CHEBI:59789"/>
        <dbReference type="ChEBI" id="CHEBI:61891"/>
        <dbReference type="EC" id="2.1.1.297"/>
    </reaction>
</comment>
<evidence type="ECO:0000259" key="6">
    <source>
        <dbReference type="Pfam" id="PF17827"/>
    </source>
</evidence>
<gene>
    <name evidence="4 7" type="primary">prmC</name>
    <name evidence="7" type="ORF">ACFFJC_19795</name>
</gene>
<protein>
    <recommendedName>
        <fullName evidence="4">Release factor glutamine methyltransferase</fullName>
        <shortName evidence="4">RF MTase</shortName>
        <ecNumber evidence="4">2.1.1.297</ecNumber>
    </recommendedName>
    <alternativeName>
        <fullName evidence="4">N5-glutamine methyltransferase PrmC</fullName>
    </alternativeName>
    <alternativeName>
        <fullName evidence="4">Protein-(glutamine-N5) MTase PrmC</fullName>
    </alternativeName>
    <alternativeName>
        <fullName evidence="4">Protein-glutamine N-methyltransferase PrmC</fullName>
    </alternativeName>
</protein>
<dbReference type="SUPFAM" id="SSF53335">
    <property type="entry name" value="S-adenosyl-L-methionine-dependent methyltransferases"/>
    <property type="match status" value="1"/>
</dbReference>
<keyword evidence="8" id="KW-1185">Reference proteome</keyword>
<dbReference type="Gene3D" id="3.40.50.150">
    <property type="entry name" value="Vaccinia Virus protein VP39"/>
    <property type="match status" value="1"/>
</dbReference>
<dbReference type="GO" id="GO:0102559">
    <property type="term" value="F:peptide chain release factor N(5)-glutamine methyltransferase activity"/>
    <property type="evidence" value="ECO:0007669"/>
    <property type="project" value="UniProtKB-EC"/>
</dbReference>
<dbReference type="GO" id="GO:0032259">
    <property type="term" value="P:methylation"/>
    <property type="evidence" value="ECO:0007669"/>
    <property type="project" value="UniProtKB-KW"/>
</dbReference>
<dbReference type="InterPro" id="IPR029063">
    <property type="entry name" value="SAM-dependent_MTases_sf"/>
</dbReference>
<keyword evidence="3 4" id="KW-0949">S-adenosyl-L-methionine</keyword>
<dbReference type="InterPro" id="IPR025714">
    <property type="entry name" value="Methyltranfer_dom"/>
</dbReference>
<dbReference type="PANTHER" id="PTHR18895:SF74">
    <property type="entry name" value="MTRF1L RELEASE FACTOR GLUTAMINE METHYLTRANSFERASE"/>
    <property type="match status" value="1"/>
</dbReference>
<organism evidence="7 8">
    <name type="scientific">Novosphingobium soli</name>
    <dbReference type="NCBI Taxonomy" id="574956"/>
    <lineage>
        <taxon>Bacteria</taxon>
        <taxon>Pseudomonadati</taxon>
        <taxon>Pseudomonadota</taxon>
        <taxon>Alphaproteobacteria</taxon>
        <taxon>Sphingomonadales</taxon>
        <taxon>Sphingomonadaceae</taxon>
        <taxon>Novosphingobium</taxon>
    </lineage>
</organism>
<dbReference type="InterPro" id="IPR050320">
    <property type="entry name" value="N5-glutamine_MTase"/>
</dbReference>
<dbReference type="Pfam" id="PF13847">
    <property type="entry name" value="Methyltransf_31"/>
    <property type="match status" value="1"/>
</dbReference>
<dbReference type="InterPro" id="IPR040758">
    <property type="entry name" value="PrmC_N"/>
</dbReference>
<feature type="binding site" evidence="4">
    <location>
        <position position="142"/>
    </location>
    <ligand>
        <name>S-adenosyl-L-methionine</name>
        <dbReference type="ChEBI" id="CHEBI:59789"/>
    </ligand>
</feature>
<dbReference type="RefSeq" id="WP_379489117.1">
    <property type="nucleotide sequence ID" value="NZ_JBHLWK010000030.1"/>
</dbReference>
<dbReference type="Proteomes" id="UP001589798">
    <property type="component" value="Unassembled WGS sequence"/>
</dbReference>
<comment type="function">
    <text evidence="4">Methylates the class 1 translation termination release factors RF1/PrfA and RF2/PrfB on the glutamine residue of the universally conserved GGQ motif.</text>
</comment>
<dbReference type="Gene3D" id="1.10.8.10">
    <property type="entry name" value="DNA helicase RuvA subunit, C-terminal domain"/>
    <property type="match status" value="1"/>
</dbReference>
<sequence length="285" mass="29359">MTQTPPTVAEAIRDAALRLAETSDTARLDAEVLMAHARGVTRSELLLRHMRDPAPKGFAALVARRAASEPVAYITGTQEFFGLPFAVGPGVLIPRGDSETLVEAALAAAPQARRVLDCGTGSGALLLAVLANRPQAQGLGIDRSPAALAMAAANARALGLDARAAMRLADWHAPGWSAGLGRFDLVLANPPYVEDAAELAPSVRAYEPAGALFSGPEGLDDYRVLVPQIAGLLEPGGTALVEIGHRQAGAVCAIGAAAGLSCVVHRDLGGRDRVVAFSVTNELAA</sequence>
<evidence type="ECO:0000256" key="2">
    <source>
        <dbReference type="ARBA" id="ARBA00022679"/>
    </source>
</evidence>
<dbReference type="CDD" id="cd02440">
    <property type="entry name" value="AdoMet_MTases"/>
    <property type="match status" value="1"/>
</dbReference>
<feature type="binding site" evidence="4">
    <location>
        <position position="189"/>
    </location>
    <ligand>
        <name>S-adenosyl-L-methionine</name>
        <dbReference type="ChEBI" id="CHEBI:59789"/>
    </ligand>
</feature>
<keyword evidence="2 4" id="KW-0808">Transferase</keyword>
<dbReference type="InterPro" id="IPR002052">
    <property type="entry name" value="DNA_methylase_N6_adenine_CS"/>
</dbReference>
<evidence type="ECO:0000256" key="4">
    <source>
        <dbReference type="HAMAP-Rule" id="MF_02126"/>
    </source>
</evidence>